<dbReference type="SMART" id="SM00866">
    <property type="entry name" value="UTRA"/>
    <property type="match status" value="1"/>
</dbReference>
<feature type="domain" description="HTH gntR-type" evidence="4">
    <location>
        <begin position="9"/>
        <end position="77"/>
    </location>
</feature>
<dbReference type="PANTHER" id="PTHR44846:SF1">
    <property type="entry name" value="MANNOSYL-D-GLYCERATE TRANSPORT_METABOLISM SYSTEM REPRESSOR MNGR-RELATED"/>
    <property type="match status" value="1"/>
</dbReference>
<dbReference type="SUPFAM" id="SSF64288">
    <property type="entry name" value="Chorismate lyase-like"/>
    <property type="match status" value="1"/>
</dbReference>
<keyword evidence="6" id="KW-1185">Reference proteome</keyword>
<dbReference type="Gene3D" id="1.10.10.10">
    <property type="entry name" value="Winged helix-like DNA-binding domain superfamily/Winged helix DNA-binding domain"/>
    <property type="match status" value="1"/>
</dbReference>
<dbReference type="Pfam" id="PF00392">
    <property type="entry name" value="GntR"/>
    <property type="match status" value="1"/>
</dbReference>
<dbReference type="GO" id="GO:0045892">
    <property type="term" value="P:negative regulation of DNA-templated transcription"/>
    <property type="evidence" value="ECO:0007669"/>
    <property type="project" value="TreeGrafter"/>
</dbReference>
<dbReference type="CDD" id="cd07377">
    <property type="entry name" value="WHTH_GntR"/>
    <property type="match status" value="1"/>
</dbReference>
<keyword evidence="1" id="KW-0805">Transcription regulation</keyword>
<dbReference type="PRINTS" id="PR00035">
    <property type="entry name" value="HTHGNTR"/>
</dbReference>
<gene>
    <name evidence="5" type="ORF">N825_25070</name>
</gene>
<accession>W9HAM6</accession>
<dbReference type="FunFam" id="1.10.10.10:FF:000079">
    <property type="entry name" value="GntR family transcriptional regulator"/>
    <property type="match status" value="1"/>
</dbReference>
<dbReference type="RefSeq" id="WP_037448840.1">
    <property type="nucleotide sequence ID" value="NZ_AVFL01000003.1"/>
</dbReference>
<dbReference type="Gene3D" id="3.40.1410.10">
    <property type="entry name" value="Chorismate lyase-like"/>
    <property type="match status" value="1"/>
</dbReference>
<keyword evidence="3" id="KW-0804">Transcription</keyword>
<comment type="caution">
    <text evidence="5">The sequence shown here is derived from an EMBL/GenBank/DDBJ whole genome shotgun (WGS) entry which is preliminary data.</text>
</comment>
<evidence type="ECO:0000313" key="6">
    <source>
        <dbReference type="Proteomes" id="UP000019486"/>
    </source>
</evidence>
<dbReference type="PROSITE" id="PS50949">
    <property type="entry name" value="HTH_GNTR"/>
    <property type="match status" value="1"/>
</dbReference>
<dbReference type="SUPFAM" id="SSF46785">
    <property type="entry name" value="Winged helix' DNA-binding domain"/>
    <property type="match status" value="1"/>
</dbReference>
<evidence type="ECO:0000256" key="3">
    <source>
        <dbReference type="ARBA" id="ARBA00023163"/>
    </source>
</evidence>
<dbReference type="InterPro" id="IPR036388">
    <property type="entry name" value="WH-like_DNA-bd_sf"/>
</dbReference>
<evidence type="ECO:0000313" key="5">
    <source>
        <dbReference type="EMBL" id="EWY41791.1"/>
    </source>
</evidence>
<protein>
    <submittedName>
        <fullName evidence="5">GntR family transcriptional regulator</fullName>
    </submittedName>
</protein>
<dbReference type="InterPro" id="IPR011663">
    <property type="entry name" value="UTRA"/>
</dbReference>
<dbReference type="PATRIC" id="fig|1385369.3.peg.1342"/>
<dbReference type="Proteomes" id="UP000019486">
    <property type="component" value="Unassembled WGS sequence"/>
</dbReference>
<reference evidence="5 6" key="1">
    <citation type="submission" date="2013-08" db="EMBL/GenBank/DDBJ databases">
        <title>The genome sequence of Skermanella stibiiresistens.</title>
        <authorList>
            <person name="Zhu W."/>
            <person name="Wang G."/>
        </authorList>
    </citation>
    <scope>NUCLEOTIDE SEQUENCE [LARGE SCALE GENOMIC DNA]</scope>
    <source>
        <strain evidence="5 6">SB22</strain>
    </source>
</reference>
<organism evidence="5 6">
    <name type="scientific">Skermanella stibiiresistens SB22</name>
    <dbReference type="NCBI Taxonomy" id="1385369"/>
    <lineage>
        <taxon>Bacteria</taxon>
        <taxon>Pseudomonadati</taxon>
        <taxon>Pseudomonadota</taxon>
        <taxon>Alphaproteobacteria</taxon>
        <taxon>Rhodospirillales</taxon>
        <taxon>Azospirillaceae</taxon>
        <taxon>Skermanella</taxon>
    </lineage>
</organism>
<dbReference type="InterPro" id="IPR028978">
    <property type="entry name" value="Chorismate_lyase_/UTRA_dom_sf"/>
</dbReference>
<dbReference type="PANTHER" id="PTHR44846">
    <property type="entry name" value="MANNOSYL-D-GLYCERATE TRANSPORT/METABOLISM SYSTEM REPRESSOR MNGR-RELATED"/>
    <property type="match status" value="1"/>
</dbReference>
<dbReference type="EMBL" id="AVFL01000003">
    <property type="protein sequence ID" value="EWY41791.1"/>
    <property type="molecule type" value="Genomic_DNA"/>
</dbReference>
<dbReference type="OrthoDB" id="7334968at2"/>
<dbReference type="GO" id="GO:0003700">
    <property type="term" value="F:DNA-binding transcription factor activity"/>
    <property type="evidence" value="ECO:0007669"/>
    <property type="project" value="InterPro"/>
</dbReference>
<dbReference type="InterPro" id="IPR050679">
    <property type="entry name" value="Bact_HTH_transcr_reg"/>
</dbReference>
<keyword evidence="2" id="KW-0238">DNA-binding</keyword>
<dbReference type="AlphaFoldDB" id="W9HAM6"/>
<proteinExistence type="predicted"/>
<dbReference type="InterPro" id="IPR000524">
    <property type="entry name" value="Tscrpt_reg_HTH_GntR"/>
</dbReference>
<dbReference type="SMART" id="SM00345">
    <property type="entry name" value="HTH_GNTR"/>
    <property type="match status" value="1"/>
</dbReference>
<dbReference type="STRING" id="1385369.N825_25070"/>
<evidence type="ECO:0000256" key="1">
    <source>
        <dbReference type="ARBA" id="ARBA00023015"/>
    </source>
</evidence>
<dbReference type="Pfam" id="PF07702">
    <property type="entry name" value="UTRA"/>
    <property type="match status" value="1"/>
</dbReference>
<sequence length="250" mass="27887">MTSAEAFPTALYIHIKDEIRNAILSGELKPFDRLPSESNLRERFSVSRITVRQALSELHKEGLIFTIHGKGSFVSKPKADQGLSSLQGFAEAMAEAGHETVNQVLDLREIPADAIVSDKLRLPAGTPVVEIKRLRFLNRSPISVDITYVPLKIGHRLAKADLATRDIFLILENDLGLALGNAELAIEATGADDYLAQHLKIPRGAPLLRIERLTYTRDGHPLDFEYLFYRGDAFRYRLTIERQASPRSSA</sequence>
<name>W9HAM6_9PROT</name>
<dbReference type="GO" id="GO:0003677">
    <property type="term" value="F:DNA binding"/>
    <property type="evidence" value="ECO:0007669"/>
    <property type="project" value="UniProtKB-KW"/>
</dbReference>
<dbReference type="InterPro" id="IPR036390">
    <property type="entry name" value="WH_DNA-bd_sf"/>
</dbReference>
<evidence type="ECO:0000259" key="4">
    <source>
        <dbReference type="PROSITE" id="PS50949"/>
    </source>
</evidence>
<evidence type="ECO:0000256" key="2">
    <source>
        <dbReference type="ARBA" id="ARBA00023125"/>
    </source>
</evidence>